<evidence type="ECO:0000256" key="3">
    <source>
        <dbReference type="ARBA" id="ARBA00022729"/>
    </source>
</evidence>
<evidence type="ECO:0000313" key="9">
    <source>
        <dbReference type="EMBL" id="CTQ75036.1"/>
    </source>
</evidence>
<evidence type="ECO:0000313" key="10">
    <source>
        <dbReference type="Proteomes" id="UP000053235"/>
    </source>
</evidence>
<organism evidence="9 10">
    <name type="scientific">Roseibium alexandrii</name>
    <dbReference type="NCBI Taxonomy" id="388408"/>
    <lineage>
        <taxon>Bacteria</taxon>
        <taxon>Pseudomonadati</taxon>
        <taxon>Pseudomonadota</taxon>
        <taxon>Alphaproteobacteria</taxon>
        <taxon>Hyphomicrobiales</taxon>
        <taxon>Stappiaceae</taxon>
        <taxon>Roseibium</taxon>
    </lineage>
</organism>
<dbReference type="GO" id="GO:0009427">
    <property type="term" value="C:bacterial-type flagellum basal body, distal rod, L ring"/>
    <property type="evidence" value="ECO:0007669"/>
    <property type="project" value="InterPro"/>
</dbReference>
<dbReference type="GO" id="GO:0071973">
    <property type="term" value="P:bacterial-type flagellum-dependent cell motility"/>
    <property type="evidence" value="ECO:0007669"/>
    <property type="project" value="InterPro"/>
</dbReference>
<accession>A0A0M7AKV0</accession>
<comment type="function">
    <text evidence="1 7">Assembles around the rod to form the L-ring and probably protects the motor/basal body from shearing forces during rotation.</text>
</comment>
<keyword evidence="3 7" id="KW-0732">Signal</keyword>
<evidence type="ECO:0000256" key="7">
    <source>
        <dbReference type="HAMAP-Rule" id="MF_00415"/>
    </source>
</evidence>
<dbReference type="PANTHER" id="PTHR34933">
    <property type="entry name" value="FLAGELLAR L-RING PROTEIN"/>
    <property type="match status" value="1"/>
</dbReference>
<keyword evidence="7" id="KW-0449">Lipoprotein</keyword>
<evidence type="ECO:0000256" key="8">
    <source>
        <dbReference type="SAM" id="MobiDB-lite"/>
    </source>
</evidence>
<keyword evidence="4 7" id="KW-0472">Membrane</keyword>
<dbReference type="GO" id="GO:0003774">
    <property type="term" value="F:cytoskeletal motor activity"/>
    <property type="evidence" value="ECO:0007669"/>
    <property type="project" value="InterPro"/>
</dbReference>
<protein>
    <recommendedName>
        <fullName evidence="7">Flagellar L-ring protein</fullName>
    </recommendedName>
    <alternativeName>
        <fullName evidence="7">Basal body L-ring protein</fullName>
    </alternativeName>
</protein>
<comment type="subcellular location">
    <subcellularLocation>
        <location evidence="7">Cell outer membrane</location>
        <topology evidence="7">Lipid-anchor</topology>
    </subcellularLocation>
    <subcellularLocation>
        <location evidence="7">Bacterial flagellum basal body</location>
    </subcellularLocation>
</comment>
<evidence type="ECO:0000256" key="1">
    <source>
        <dbReference type="ARBA" id="ARBA00002591"/>
    </source>
</evidence>
<dbReference type="HAMAP" id="MF_00415">
    <property type="entry name" value="FlgH"/>
    <property type="match status" value="1"/>
</dbReference>
<comment type="subunit">
    <text evidence="7">The basal body constitutes a major portion of the flagellar organelle and consists of four rings (L,P,S, and M) mounted on a central rod.</text>
</comment>
<evidence type="ECO:0000256" key="6">
    <source>
        <dbReference type="ARBA" id="ARBA00023237"/>
    </source>
</evidence>
<dbReference type="PANTHER" id="PTHR34933:SF1">
    <property type="entry name" value="FLAGELLAR L-RING PROTEIN"/>
    <property type="match status" value="1"/>
</dbReference>
<keyword evidence="5 7" id="KW-0975">Bacterial flagellum</keyword>
<comment type="similarity">
    <text evidence="2 7">Belongs to the FlgH family.</text>
</comment>
<dbReference type="Proteomes" id="UP000053235">
    <property type="component" value="Unassembled WGS sequence"/>
</dbReference>
<feature type="region of interest" description="Disordered" evidence="8">
    <location>
        <begin position="95"/>
        <end position="140"/>
    </location>
</feature>
<keyword evidence="10" id="KW-1185">Reference proteome</keyword>
<dbReference type="STRING" id="388408.LAX5112_04094"/>
<name>A0A0M7AKV0_9HYPH</name>
<dbReference type="PRINTS" id="PR01008">
    <property type="entry name" value="FLGLRINGFLGH"/>
</dbReference>
<dbReference type="OrthoDB" id="9789227at2"/>
<evidence type="ECO:0000256" key="4">
    <source>
        <dbReference type="ARBA" id="ARBA00023136"/>
    </source>
</evidence>
<dbReference type="GO" id="GO:0009279">
    <property type="term" value="C:cell outer membrane"/>
    <property type="evidence" value="ECO:0007669"/>
    <property type="project" value="UniProtKB-SubCell"/>
</dbReference>
<keyword evidence="6 7" id="KW-0998">Cell outer membrane</keyword>
<dbReference type="AlphaFoldDB" id="A0A0M7AKV0"/>
<gene>
    <name evidence="9" type="primary">flgH_2</name>
    <name evidence="7" type="synonym">flgH</name>
    <name evidence="9" type="ORF">LAX5112_04094</name>
</gene>
<dbReference type="Pfam" id="PF02107">
    <property type="entry name" value="FlgH"/>
    <property type="match status" value="1"/>
</dbReference>
<dbReference type="PROSITE" id="PS51257">
    <property type="entry name" value="PROKAR_LIPOPROTEIN"/>
    <property type="match status" value="1"/>
</dbReference>
<dbReference type="InterPro" id="IPR000527">
    <property type="entry name" value="Flag_Lring"/>
</dbReference>
<evidence type="ECO:0000256" key="5">
    <source>
        <dbReference type="ARBA" id="ARBA00023143"/>
    </source>
</evidence>
<reference evidence="10" key="1">
    <citation type="submission" date="2015-07" db="EMBL/GenBank/DDBJ databases">
        <authorList>
            <person name="Rodrigo-Torres Lidia"/>
            <person name="Arahal R.David."/>
        </authorList>
    </citation>
    <scope>NUCLEOTIDE SEQUENCE [LARGE SCALE GENOMIC DNA]</scope>
    <source>
        <strain evidence="10">CECT 5112</strain>
    </source>
</reference>
<proteinExistence type="inferred from homology"/>
<dbReference type="NCBIfam" id="NF001305">
    <property type="entry name" value="PRK00249.1-5"/>
    <property type="match status" value="1"/>
</dbReference>
<sequence length="234" mass="25031">MRLMLVSLGAVLLSGCAGQLEDIGRAPEMTPVGYGLANRPATVYPLGTFSKGGIKDYNSLWRNDRENFFADPRAKKIGDVLTVVIQIDDRAELDNTSERGRSADIGIGGSYSAGSNNSTSGGEAELNGNSGSSSAGSGSIDRSEEIELSVAAIVIDRLPNGNMVISGSQEVRVNYEMRILNVGGIVRPRDIESNNTIPYDKIAEARISYGGRGRISEVQQPGWGQQIYDIVTPF</sequence>
<feature type="compositionally biased region" description="Low complexity" evidence="8">
    <location>
        <begin position="120"/>
        <end position="139"/>
    </location>
</feature>
<dbReference type="EMBL" id="CXWD01000019">
    <property type="protein sequence ID" value="CTQ75036.1"/>
    <property type="molecule type" value="Genomic_DNA"/>
</dbReference>
<evidence type="ECO:0000256" key="2">
    <source>
        <dbReference type="ARBA" id="ARBA00006929"/>
    </source>
</evidence>